<feature type="transmembrane region" description="Helical" evidence="7">
    <location>
        <begin position="150"/>
        <end position="170"/>
    </location>
</feature>
<dbReference type="PANTHER" id="PTHR43005:SF1">
    <property type="entry name" value="SPERMIDINE_PUTRESCINE TRANSPORT SYSTEM PERMEASE PROTEIN"/>
    <property type="match status" value="1"/>
</dbReference>
<evidence type="ECO:0000256" key="2">
    <source>
        <dbReference type="ARBA" id="ARBA00022448"/>
    </source>
</evidence>
<keyword evidence="4 7" id="KW-0812">Transmembrane</keyword>
<dbReference type="Gene3D" id="1.10.3720.10">
    <property type="entry name" value="MetI-like"/>
    <property type="match status" value="1"/>
</dbReference>
<organism evidence="10 11">
    <name type="scientific">Brachybacterium halotolerans</name>
    <dbReference type="NCBI Taxonomy" id="2795215"/>
    <lineage>
        <taxon>Bacteria</taxon>
        <taxon>Bacillati</taxon>
        <taxon>Actinomycetota</taxon>
        <taxon>Actinomycetes</taxon>
        <taxon>Micrococcales</taxon>
        <taxon>Dermabacteraceae</taxon>
        <taxon>Brachybacterium</taxon>
    </lineage>
</organism>
<comment type="subcellular location">
    <subcellularLocation>
        <location evidence="1 7">Cell membrane</location>
        <topology evidence="1 7">Multi-pass membrane protein</topology>
    </subcellularLocation>
</comment>
<dbReference type="EMBL" id="JAEDAJ010000015">
    <property type="protein sequence ID" value="MBK0332910.1"/>
    <property type="molecule type" value="Genomic_DNA"/>
</dbReference>
<accession>A0ABS1BE51</accession>
<name>A0ABS1BE51_9MICO</name>
<evidence type="ECO:0000313" key="10">
    <source>
        <dbReference type="EMBL" id="MBK0332910.1"/>
    </source>
</evidence>
<evidence type="ECO:0000256" key="5">
    <source>
        <dbReference type="ARBA" id="ARBA00022989"/>
    </source>
</evidence>
<feature type="region of interest" description="Disordered" evidence="8">
    <location>
        <begin position="1"/>
        <end position="42"/>
    </location>
</feature>
<feature type="transmembrane region" description="Helical" evidence="7">
    <location>
        <begin position="254"/>
        <end position="271"/>
    </location>
</feature>
<keyword evidence="11" id="KW-1185">Reference proteome</keyword>
<evidence type="ECO:0000256" key="8">
    <source>
        <dbReference type="SAM" id="MobiDB-lite"/>
    </source>
</evidence>
<feature type="transmembrane region" description="Helical" evidence="7">
    <location>
        <begin position="50"/>
        <end position="69"/>
    </location>
</feature>
<dbReference type="Proteomes" id="UP000612352">
    <property type="component" value="Unassembled WGS sequence"/>
</dbReference>
<protein>
    <submittedName>
        <fullName evidence="10">Sugar ABC transporter permease</fullName>
    </submittedName>
</protein>
<dbReference type="PANTHER" id="PTHR43005">
    <property type="entry name" value="BLR7065 PROTEIN"/>
    <property type="match status" value="1"/>
</dbReference>
<feature type="domain" description="ABC transmembrane type-1" evidence="9">
    <location>
        <begin position="113"/>
        <end position="327"/>
    </location>
</feature>
<feature type="transmembrane region" description="Helical" evidence="7">
    <location>
        <begin position="201"/>
        <end position="222"/>
    </location>
</feature>
<evidence type="ECO:0000256" key="1">
    <source>
        <dbReference type="ARBA" id="ARBA00004651"/>
    </source>
</evidence>
<keyword evidence="5 7" id="KW-1133">Transmembrane helix</keyword>
<gene>
    <name evidence="10" type="ORF">I8D64_16020</name>
</gene>
<keyword evidence="6 7" id="KW-0472">Membrane</keyword>
<evidence type="ECO:0000256" key="3">
    <source>
        <dbReference type="ARBA" id="ARBA00022475"/>
    </source>
</evidence>
<reference evidence="10 11" key="1">
    <citation type="submission" date="2020-12" db="EMBL/GenBank/DDBJ databases">
        <title>Brachybacterium sp. MASK1Z-5, whole genome shotgun sequence.</title>
        <authorList>
            <person name="Tuo L."/>
        </authorList>
    </citation>
    <scope>NUCLEOTIDE SEQUENCE [LARGE SCALE GENOMIC DNA]</scope>
    <source>
        <strain evidence="10 11">MASK1Z-5</strain>
    </source>
</reference>
<keyword evidence="2 7" id="KW-0813">Transport</keyword>
<comment type="similarity">
    <text evidence="7">Belongs to the binding-protein-dependent transport system permease family.</text>
</comment>
<feature type="transmembrane region" description="Helical" evidence="7">
    <location>
        <begin position="117"/>
        <end position="138"/>
    </location>
</feature>
<dbReference type="InterPro" id="IPR000515">
    <property type="entry name" value="MetI-like"/>
</dbReference>
<comment type="caution">
    <text evidence="10">The sequence shown here is derived from an EMBL/GenBank/DDBJ whole genome shotgun (WGS) entry which is preliminary data.</text>
</comment>
<dbReference type="Pfam" id="PF00528">
    <property type="entry name" value="BPD_transp_1"/>
    <property type="match status" value="1"/>
</dbReference>
<evidence type="ECO:0000313" key="11">
    <source>
        <dbReference type="Proteomes" id="UP000612352"/>
    </source>
</evidence>
<feature type="compositionally biased region" description="Polar residues" evidence="8">
    <location>
        <begin position="1"/>
        <end position="11"/>
    </location>
</feature>
<evidence type="ECO:0000259" key="9">
    <source>
        <dbReference type="PROSITE" id="PS50928"/>
    </source>
</evidence>
<sequence>MTSTSTASSADGLTAVGPRGNRPAPRASTADGASPARPGRRRRRGGEGFLVRYAFIAPAVLYLLLFYGYPIVKNVVMSFQAYDFSTFFNGSAPFVGLDNYATALSNPIFLKALANTGLFTVGSIIGQFVIGLGLSLYFRKHFPLSGVLRSLLLLPWLLPMIVSAAVWRWILEQDSGVLNRFLESIGLISAPIGWLTSSDTALVAVIMVNIWLGIPFNVALLYSGLQAIPEELYEAGQLDGATGWKSFRHITLPLLRPVVSVVLLLGVIYTIKVLDLIIGLTGGGPANATQTLATRSYELSFLEFDFGQGAALSNVLILIALLFSVVYLRANARAAKNG</sequence>
<dbReference type="CDD" id="cd06261">
    <property type="entry name" value="TM_PBP2"/>
    <property type="match status" value="1"/>
</dbReference>
<evidence type="ECO:0000256" key="7">
    <source>
        <dbReference type="RuleBase" id="RU363032"/>
    </source>
</evidence>
<feature type="transmembrane region" description="Helical" evidence="7">
    <location>
        <begin position="306"/>
        <end position="328"/>
    </location>
</feature>
<proteinExistence type="inferred from homology"/>
<keyword evidence="3" id="KW-1003">Cell membrane</keyword>
<evidence type="ECO:0000256" key="4">
    <source>
        <dbReference type="ARBA" id="ARBA00022692"/>
    </source>
</evidence>
<dbReference type="RefSeq" id="WP_200503803.1">
    <property type="nucleotide sequence ID" value="NZ_JAEDAJ010000015.1"/>
</dbReference>
<dbReference type="SUPFAM" id="SSF161098">
    <property type="entry name" value="MetI-like"/>
    <property type="match status" value="1"/>
</dbReference>
<evidence type="ECO:0000256" key="6">
    <source>
        <dbReference type="ARBA" id="ARBA00023136"/>
    </source>
</evidence>
<dbReference type="PROSITE" id="PS50928">
    <property type="entry name" value="ABC_TM1"/>
    <property type="match status" value="1"/>
</dbReference>
<dbReference type="InterPro" id="IPR035906">
    <property type="entry name" value="MetI-like_sf"/>
</dbReference>